<dbReference type="RefSeq" id="XP_040881665.1">
    <property type="nucleotide sequence ID" value="XM_041026050.1"/>
</dbReference>
<keyword evidence="1" id="KW-0732">Signal</keyword>
<dbReference type="AlphaFoldDB" id="A0A074W429"/>
<gene>
    <name evidence="2" type="ORF">M437DRAFT_73579</name>
</gene>
<keyword evidence="3" id="KW-1185">Reference proteome</keyword>
<organism evidence="2 3">
    <name type="scientific">Aureobasidium melanogenum (strain CBS 110374)</name>
    <name type="common">Aureobasidium pullulans var. melanogenum</name>
    <dbReference type="NCBI Taxonomy" id="1043003"/>
    <lineage>
        <taxon>Eukaryota</taxon>
        <taxon>Fungi</taxon>
        <taxon>Dikarya</taxon>
        <taxon>Ascomycota</taxon>
        <taxon>Pezizomycotina</taxon>
        <taxon>Dothideomycetes</taxon>
        <taxon>Dothideomycetidae</taxon>
        <taxon>Dothideales</taxon>
        <taxon>Saccotheciaceae</taxon>
        <taxon>Aureobasidium</taxon>
    </lineage>
</organism>
<feature type="chain" id="PRO_5001701130" description="Secreted protein" evidence="1">
    <location>
        <begin position="23"/>
        <end position="153"/>
    </location>
</feature>
<feature type="signal peptide" evidence="1">
    <location>
        <begin position="1"/>
        <end position="22"/>
    </location>
</feature>
<evidence type="ECO:0008006" key="4">
    <source>
        <dbReference type="Google" id="ProtNLM"/>
    </source>
</evidence>
<reference evidence="2 3" key="1">
    <citation type="journal article" date="2014" name="BMC Genomics">
        <title>Genome sequencing of four Aureobasidium pullulans varieties: biotechnological potential, stress tolerance, and description of new species.</title>
        <authorList>
            <person name="Gostin Ar C."/>
            <person name="Ohm R.A."/>
            <person name="Kogej T."/>
            <person name="Sonjak S."/>
            <person name="Turk M."/>
            <person name="Zajc J."/>
            <person name="Zalar P."/>
            <person name="Grube M."/>
            <person name="Sun H."/>
            <person name="Han J."/>
            <person name="Sharma A."/>
            <person name="Chiniquy J."/>
            <person name="Ngan C.Y."/>
            <person name="Lipzen A."/>
            <person name="Barry K."/>
            <person name="Grigoriev I.V."/>
            <person name="Gunde-Cimerman N."/>
        </authorList>
    </citation>
    <scope>NUCLEOTIDE SEQUENCE [LARGE SCALE GENOMIC DNA]</scope>
    <source>
        <strain evidence="2 3">CBS 110374</strain>
    </source>
</reference>
<name>A0A074W429_AURM1</name>
<protein>
    <recommendedName>
        <fullName evidence="4">Secreted protein</fullName>
    </recommendedName>
</protein>
<sequence>MLCIDFSALTLLWFQVLPACRCKKLAPSDALKPPGSNCLAYCCSLTPNASSDRHGELKLAPASRHAACFLRGCFGTSLALLNQVPMRLESNPHATDCAYCATRWSRSRHITIYAIHASGSSTAGKFKLPGIACGNCKLQQPASMLHDVRVFCL</sequence>
<evidence type="ECO:0000313" key="3">
    <source>
        <dbReference type="Proteomes" id="UP000030672"/>
    </source>
</evidence>
<accession>A0A074W429</accession>
<evidence type="ECO:0000256" key="1">
    <source>
        <dbReference type="SAM" id="SignalP"/>
    </source>
</evidence>
<dbReference type="EMBL" id="KL584828">
    <property type="protein sequence ID" value="KEQ64642.1"/>
    <property type="molecule type" value="Genomic_DNA"/>
</dbReference>
<dbReference type="GeneID" id="63919423"/>
<proteinExistence type="predicted"/>
<dbReference type="HOGENOM" id="CLU_1712894_0_0_1"/>
<dbReference type="Proteomes" id="UP000030672">
    <property type="component" value="Unassembled WGS sequence"/>
</dbReference>
<evidence type="ECO:0000313" key="2">
    <source>
        <dbReference type="EMBL" id="KEQ64642.1"/>
    </source>
</evidence>